<keyword evidence="1" id="KW-1133">Transmembrane helix</keyword>
<organism evidence="2">
    <name type="scientific">Sesamum radiatum</name>
    <name type="common">Black benniseed</name>
    <dbReference type="NCBI Taxonomy" id="300843"/>
    <lineage>
        <taxon>Eukaryota</taxon>
        <taxon>Viridiplantae</taxon>
        <taxon>Streptophyta</taxon>
        <taxon>Embryophyta</taxon>
        <taxon>Tracheophyta</taxon>
        <taxon>Spermatophyta</taxon>
        <taxon>Magnoliopsida</taxon>
        <taxon>eudicotyledons</taxon>
        <taxon>Gunneridae</taxon>
        <taxon>Pentapetalae</taxon>
        <taxon>asterids</taxon>
        <taxon>lamiids</taxon>
        <taxon>Lamiales</taxon>
        <taxon>Pedaliaceae</taxon>
        <taxon>Sesamum</taxon>
    </lineage>
</organism>
<sequence>MASLRTSLLTSHSIGALRRPSAGVQPPFVTFITPALPNLQKLRLTKELREQVKESWHPLYASNTNHSEGSDNTKTSDTTQGPPFLTILASLVVFLIICWLIGSVLMWLIGLVIHPPQLKRV</sequence>
<evidence type="ECO:0000256" key="1">
    <source>
        <dbReference type="SAM" id="Phobius"/>
    </source>
</evidence>
<reference evidence="2" key="1">
    <citation type="submission" date="2020-06" db="EMBL/GenBank/DDBJ databases">
        <authorList>
            <person name="Li T."/>
            <person name="Hu X."/>
            <person name="Zhang T."/>
            <person name="Song X."/>
            <person name="Zhang H."/>
            <person name="Dai N."/>
            <person name="Sheng W."/>
            <person name="Hou X."/>
            <person name="Wei L."/>
        </authorList>
    </citation>
    <scope>NUCLEOTIDE SEQUENCE</scope>
    <source>
        <strain evidence="2">G02</strain>
        <tissue evidence="2">Leaf</tissue>
    </source>
</reference>
<dbReference type="EMBL" id="JACGWJ010000027">
    <property type="protein sequence ID" value="KAL0308840.1"/>
    <property type="molecule type" value="Genomic_DNA"/>
</dbReference>
<accession>A0AAW2KPJ2</accession>
<comment type="caution">
    <text evidence="2">The sequence shown here is derived from an EMBL/GenBank/DDBJ whole genome shotgun (WGS) entry which is preliminary data.</text>
</comment>
<dbReference type="AlphaFoldDB" id="A0AAW2KPJ2"/>
<protein>
    <recommendedName>
        <fullName evidence="3">Transmembrane protein</fullName>
    </recommendedName>
</protein>
<keyword evidence="1" id="KW-0812">Transmembrane</keyword>
<gene>
    <name evidence="2" type="ORF">Sradi_5826300</name>
</gene>
<proteinExistence type="predicted"/>
<name>A0AAW2KPJ2_SESRA</name>
<keyword evidence="1" id="KW-0472">Membrane</keyword>
<evidence type="ECO:0008006" key="3">
    <source>
        <dbReference type="Google" id="ProtNLM"/>
    </source>
</evidence>
<reference evidence="2" key="2">
    <citation type="journal article" date="2024" name="Plant">
        <title>Genomic evolution and insights into agronomic trait innovations of Sesamum species.</title>
        <authorList>
            <person name="Miao H."/>
            <person name="Wang L."/>
            <person name="Qu L."/>
            <person name="Liu H."/>
            <person name="Sun Y."/>
            <person name="Le M."/>
            <person name="Wang Q."/>
            <person name="Wei S."/>
            <person name="Zheng Y."/>
            <person name="Lin W."/>
            <person name="Duan Y."/>
            <person name="Cao H."/>
            <person name="Xiong S."/>
            <person name="Wang X."/>
            <person name="Wei L."/>
            <person name="Li C."/>
            <person name="Ma Q."/>
            <person name="Ju M."/>
            <person name="Zhao R."/>
            <person name="Li G."/>
            <person name="Mu C."/>
            <person name="Tian Q."/>
            <person name="Mei H."/>
            <person name="Zhang T."/>
            <person name="Gao T."/>
            <person name="Zhang H."/>
        </authorList>
    </citation>
    <scope>NUCLEOTIDE SEQUENCE</scope>
    <source>
        <strain evidence="2">G02</strain>
    </source>
</reference>
<evidence type="ECO:0000313" key="2">
    <source>
        <dbReference type="EMBL" id="KAL0308840.1"/>
    </source>
</evidence>
<feature type="transmembrane region" description="Helical" evidence="1">
    <location>
        <begin position="84"/>
        <end position="113"/>
    </location>
</feature>